<comment type="caution">
    <text evidence="3">The sequence shown here is derived from an EMBL/GenBank/DDBJ whole genome shotgun (WGS) entry which is preliminary data.</text>
</comment>
<keyword evidence="4" id="KW-1185">Reference proteome</keyword>
<dbReference type="PANTHER" id="PTHR35289:SF1">
    <property type="entry name" value="ATP SYNTHASE 9 MITOCHONDRIAL-RELATED"/>
    <property type="match status" value="1"/>
</dbReference>
<feature type="compositionally biased region" description="Polar residues" evidence="1">
    <location>
        <begin position="294"/>
        <end position="304"/>
    </location>
</feature>
<feature type="domain" description="DUF8018" evidence="2">
    <location>
        <begin position="108"/>
        <end position="151"/>
    </location>
</feature>
<protein>
    <recommendedName>
        <fullName evidence="2">DUF8018 domain-containing protein</fullName>
    </recommendedName>
</protein>
<gene>
    <name evidence="3" type="ORF">ILEXP_LOCUS57516</name>
</gene>
<evidence type="ECO:0000256" key="1">
    <source>
        <dbReference type="SAM" id="MobiDB-lite"/>
    </source>
</evidence>
<reference evidence="3 4" key="1">
    <citation type="submission" date="2024-02" db="EMBL/GenBank/DDBJ databases">
        <authorList>
            <person name="Vignale AGUSTIN F."/>
            <person name="Sosa J E."/>
            <person name="Modenutti C."/>
        </authorList>
    </citation>
    <scope>NUCLEOTIDE SEQUENCE [LARGE SCALE GENOMIC DNA]</scope>
</reference>
<dbReference type="Pfam" id="PF26057">
    <property type="entry name" value="DUF8018"/>
    <property type="match status" value="1"/>
</dbReference>
<feature type="region of interest" description="Disordered" evidence="1">
    <location>
        <begin position="82"/>
        <end position="101"/>
    </location>
</feature>
<dbReference type="Proteomes" id="UP001642360">
    <property type="component" value="Unassembled WGS sequence"/>
</dbReference>
<evidence type="ECO:0000259" key="2">
    <source>
        <dbReference type="Pfam" id="PF26057"/>
    </source>
</evidence>
<feature type="non-terminal residue" evidence="3">
    <location>
        <position position="1"/>
    </location>
</feature>
<dbReference type="InterPro" id="IPR052694">
    <property type="entry name" value="Mt_uS3-like"/>
</dbReference>
<dbReference type="AlphaFoldDB" id="A0ABC8V0Z8"/>
<proteinExistence type="predicted"/>
<feature type="region of interest" description="Disordered" evidence="1">
    <location>
        <begin position="268"/>
        <end position="341"/>
    </location>
</feature>
<dbReference type="InterPro" id="IPR058331">
    <property type="entry name" value="DUF8018"/>
</dbReference>
<accession>A0ABC8V0Z8</accession>
<organism evidence="3 4">
    <name type="scientific">Ilex paraguariensis</name>
    <name type="common">yerba mate</name>
    <dbReference type="NCBI Taxonomy" id="185542"/>
    <lineage>
        <taxon>Eukaryota</taxon>
        <taxon>Viridiplantae</taxon>
        <taxon>Streptophyta</taxon>
        <taxon>Embryophyta</taxon>
        <taxon>Tracheophyta</taxon>
        <taxon>Spermatophyta</taxon>
        <taxon>Magnoliopsida</taxon>
        <taxon>eudicotyledons</taxon>
        <taxon>Gunneridae</taxon>
        <taxon>Pentapetalae</taxon>
        <taxon>asterids</taxon>
        <taxon>campanulids</taxon>
        <taxon>Aquifoliales</taxon>
        <taxon>Aquifoliaceae</taxon>
        <taxon>Ilex</taxon>
    </lineage>
</organism>
<evidence type="ECO:0000313" key="4">
    <source>
        <dbReference type="Proteomes" id="UP001642360"/>
    </source>
</evidence>
<name>A0ABC8V0Z8_9AQUA</name>
<dbReference type="EMBL" id="CAUOFW020009765">
    <property type="protein sequence ID" value="CAK9187011.1"/>
    <property type="molecule type" value="Genomic_DNA"/>
</dbReference>
<evidence type="ECO:0000313" key="3">
    <source>
        <dbReference type="EMBL" id="CAK9187011.1"/>
    </source>
</evidence>
<dbReference type="PANTHER" id="PTHR35289">
    <property type="entry name" value="TRANSMEMBRANE PROTEIN"/>
    <property type="match status" value="1"/>
</dbReference>
<sequence>SYDISLLRGVFHGGLDFVFKIPLHLVGCSDESSSSSTIGALLDWTSPPRERDIDEVFSLGGKHDAQASSSHLAHDPLRLSTRATPTHSTEPEAAPPSQSVSPYPYAFDQVIGGDSVCSIQRRLLDQWGERPPAYEVLQRSLYEAQDRFELKLLWGTKDEIQSIPPFKWFSLLLVPVPNSSRVVPMFGTSILHGYCNCDPFARTKGSFCGNLHEQSSFFDGFSASHSCSFHTSGYLVPNRRPFLISSIIELAISVASIVQVREEGWTSGMRESGSIDKKKKSSPLEPGKVILNEFPSNSQPTYSIHSHKDYNTQKTPYLRSGMSDTSGERGEETQAKLGLGY</sequence>